<name>A0A8H5ZLY6_COCSA</name>
<feature type="compositionally biased region" description="Low complexity" evidence="3">
    <location>
        <begin position="334"/>
        <end position="343"/>
    </location>
</feature>
<dbReference type="AlphaFoldDB" id="A0A8H5ZLY6"/>
<feature type="compositionally biased region" description="Gly residues" evidence="3">
    <location>
        <begin position="507"/>
        <end position="516"/>
    </location>
</feature>
<dbReference type="InterPro" id="IPR036388">
    <property type="entry name" value="WH-like_DNA-bd_sf"/>
</dbReference>
<dbReference type="CDD" id="cd07323">
    <property type="entry name" value="LAM"/>
    <property type="match status" value="1"/>
</dbReference>
<evidence type="ECO:0000313" key="6">
    <source>
        <dbReference type="Proteomes" id="UP000624244"/>
    </source>
</evidence>
<feature type="compositionally biased region" description="Basic and acidic residues" evidence="3">
    <location>
        <begin position="199"/>
        <end position="249"/>
    </location>
</feature>
<comment type="caution">
    <text evidence="5">The sequence shown here is derived from an EMBL/GenBank/DDBJ whole genome shotgun (WGS) entry which is preliminary data.</text>
</comment>
<evidence type="ECO:0000256" key="3">
    <source>
        <dbReference type="SAM" id="MobiDB-lite"/>
    </source>
</evidence>
<feature type="compositionally biased region" description="Polar residues" evidence="3">
    <location>
        <begin position="112"/>
        <end position="132"/>
    </location>
</feature>
<feature type="compositionally biased region" description="Polar residues" evidence="3">
    <location>
        <begin position="523"/>
        <end position="549"/>
    </location>
</feature>
<proteinExistence type="predicted"/>
<dbReference type="PANTHER" id="PTHR22792">
    <property type="entry name" value="LUPUS LA PROTEIN-RELATED"/>
    <property type="match status" value="1"/>
</dbReference>
<feature type="compositionally biased region" description="Polar residues" evidence="3">
    <location>
        <begin position="35"/>
        <end position="48"/>
    </location>
</feature>
<evidence type="ECO:0000313" key="5">
    <source>
        <dbReference type="EMBL" id="KAF5851304.1"/>
    </source>
</evidence>
<feature type="compositionally biased region" description="Basic and acidic residues" evidence="3">
    <location>
        <begin position="133"/>
        <end position="145"/>
    </location>
</feature>
<feature type="compositionally biased region" description="Basic and acidic residues" evidence="3">
    <location>
        <begin position="274"/>
        <end position="294"/>
    </location>
</feature>
<dbReference type="GO" id="GO:0000339">
    <property type="term" value="F:RNA cap binding"/>
    <property type="evidence" value="ECO:0007669"/>
    <property type="project" value="InterPro"/>
</dbReference>
<dbReference type="InterPro" id="IPR045180">
    <property type="entry name" value="La_dom_prot"/>
</dbReference>
<dbReference type="GO" id="GO:0010494">
    <property type="term" value="C:cytoplasmic stress granule"/>
    <property type="evidence" value="ECO:0007669"/>
    <property type="project" value="TreeGrafter"/>
</dbReference>
<dbReference type="Pfam" id="PF21071">
    <property type="entry name" value="LARP1_HEAT"/>
    <property type="match status" value="1"/>
</dbReference>
<dbReference type="GO" id="GO:0005829">
    <property type="term" value="C:cytosol"/>
    <property type="evidence" value="ECO:0007669"/>
    <property type="project" value="TreeGrafter"/>
</dbReference>
<accession>A0A8H5ZLY6</accession>
<dbReference type="SMART" id="SM00684">
    <property type="entry name" value="DM15"/>
    <property type="match status" value="2"/>
</dbReference>
<dbReference type="PANTHER" id="PTHR22792:SF132">
    <property type="entry name" value="LA-RELATED PROTEIN 1"/>
    <property type="match status" value="1"/>
</dbReference>
<reference evidence="5" key="1">
    <citation type="submission" date="2019-11" db="EMBL/GenBank/DDBJ databases">
        <title>Bipolaris sorokiniana Genome sequencing.</title>
        <authorList>
            <person name="Wang H."/>
        </authorList>
    </citation>
    <scope>NUCLEOTIDE SEQUENCE</scope>
</reference>
<dbReference type="PROSITE" id="PS50961">
    <property type="entry name" value="HTH_LA"/>
    <property type="match status" value="1"/>
</dbReference>
<dbReference type="GO" id="GO:0045727">
    <property type="term" value="P:positive regulation of translation"/>
    <property type="evidence" value="ECO:0007669"/>
    <property type="project" value="TreeGrafter"/>
</dbReference>
<feature type="compositionally biased region" description="Basic and acidic residues" evidence="3">
    <location>
        <begin position="440"/>
        <end position="453"/>
    </location>
</feature>
<feature type="compositionally biased region" description="Polar residues" evidence="3">
    <location>
        <begin position="403"/>
        <end position="422"/>
    </location>
</feature>
<dbReference type="SUPFAM" id="SSF46785">
    <property type="entry name" value="Winged helix' DNA-binding domain"/>
    <property type="match status" value="1"/>
</dbReference>
<dbReference type="GO" id="GO:0048255">
    <property type="term" value="P:mRNA stabilization"/>
    <property type="evidence" value="ECO:0007669"/>
    <property type="project" value="InterPro"/>
</dbReference>
<dbReference type="EMBL" id="WNKQ01000005">
    <property type="protein sequence ID" value="KAF5851304.1"/>
    <property type="molecule type" value="Genomic_DNA"/>
</dbReference>
<dbReference type="Gene3D" id="1.10.10.10">
    <property type="entry name" value="Winged helix-like DNA-binding domain superfamily/Winged helix DNA-binding domain"/>
    <property type="match status" value="1"/>
</dbReference>
<feature type="compositionally biased region" description="Polar residues" evidence="3">
    <location>
        <begin position="70"/>
        <end position="91"/>
    </location>
</feature>
<evidence type="ECO:0000259" key="4">
    <source>
        <dbReference type="PROSITE" id="PS50961"/>
    </source>
</evidence>
<dbReference type="InterPro" id="IPR006630">
    <property type="entry name" value="La_HTH"/>
</dbReference>
<dbReference type="SMART" id="SM00715">
    <property type="entry name" value="LA"/>
    <property type="match status" value="1"/>
</dbReference>
<dbReference type="Pfam" id="PF05383">
    <property type="entry name" value="La"/>
    <property type="match status" value="1"/>
</dbReference>
<sequence>MASTFSYAQAAKGISTPTSTSKPASGSATPAKDASSVSGPDANASQANWAEDVEAESHSEQPPVAREVTTEQPASVAPKSSQPADASNVSSPDLGASSSSTVTKDDDVSSVPNTASESTTWDNKSQASTSVDKSVEPVEKTSEKVKKGKNAVAKALHEAPVPTVNPWKIRADEMKSKVQKAAPSPILNGVSQGPNGVAAKKDSASHDKAVNGESRNKSRNEGVTGRKDFKGDTETRNSAKGRFSDKDTKSTSSVLPPPPHRDQESWPTPDTAIDEERKKAQEKGDKPEKERKDSAPTSKQEWVKIPYTPSVVFNTPLPNVANARRGGRPGGRGAAQTGGRPAGLSNGAEQLEKDGSAPNGEQTKAAAQDTSVKTKRTGNASSPTLKNQLPTANGDGALKAHANGTTESDVNAKSSTPSQAPHQNGAYPRQYPNKPHKGRRGDFHGAGERRKDGTSSPTKDGVWTPAGTQADASGDGERRAPAQQDGPHGHSKRFSSFSSGRERGRGGGRGARGGYANGHHFTNGHSSTSFPLGPRSPTTFVPESNSFFPASQGKYGRNSHRSQSLSTDPYRFPSYQNGYPVAPLQTSHDMYSYGMVQPMSAASPFSPYGFDQSYLFSLLTTQVEYYFSVDNLLKDMYLRRHMDSQGFVSLEFIAGFNRIKHLSPDLDLIKLVCQQSKSIEYRTGEDGQDRLRRKDGWAQWVLDMAERDPSAQNEGPKELKQPQITHPAGFDPSSISQWQTMSPGFPMAPYVGDSAYPQMNGFHPVAQDAGLAPAETVVNGVPMEEANGTAISTSPPVESSTKAVSAEPDLFFDRQLGGLTVIVRKQVQKQQASPILFPRTFSNGSINSKNGAPDELNKSIACQLKADDASSLNGTNVSDFRILYIYPIRSNAVKHRARHPALDVTIRYKIVPEVKANVQSNSVEQCSLQSTSPSIRLYWVKDQDDPVHFIPSGSSHESYYHLRSKALRKRSRASFGTTPYDMNVLYQFWSHFLIRNFNQSMYDEFRYLAFEDAACRCADVGISNLIKFYGKSLLSPYETIRWRVASDYVELIKSEDRCRAFDQLQLAVRNGGINPESWKRIRDLLDAEALARLTS</sequence>
<dbReference type="InterPro" id="IPR006607">
    <property type="entry name" value="DM15"/>
</dbReference>
<feature type="domain" description="HTH La-type RNA-binding" evidence="4">
    <location>
        <begin position="609"/>
        <end position="703"/>
    </location>
</feature>
<keyword evidence="1 2" id="KW-0694">RNA-binding</keyword>
<dbReference type="Proteomes" id="UP000624244">
    <property type="component" value="Unassembled WGS sequence"/>
</dbReference>
<feature type="region of interest" description="Disordered" evidence="3">
    <location>
        <begin position="1"/>
        <end position="565"/>
    </location>
</feature>
<evidence type="ECO:0000256" key="1">
    <source>
        <dbReference type="ARBA" id="ARBA00022884"/>
    </source>
</evidence>
<organism evidence="5 6">
    <name type="scientific">Cochliobolus sativus</name>
    <name type="common">Common root rot and spot blotch fungus</name>
    <name type="synonym">Bipolaris sorokiniana</name>
    <dbReference type="NCBI Taxonomy" id="45130"/>
    <lineage>
        <taxon>Eukaryota</taxon>
        <taxon>Fungi</taxon>
        <taxon>Dikarya</taxon>
        <taxon>Ascomycota</taxon>
        <taxon>Pezizomycotina</taxon>
        <taxon>Dothideomycetes</taxon>
        <taxon>Pleosporomycetidae</taxon>
        <taxon>Pleosporales</taxon>
        <taxon>Pleosporineae</taxon>
        <taxon>Pleosporaceae</taxon>
        <taxon>Bipolaris</taxon>
    </lineage>
</organism>
<feature type="region of interest" description="Disordered" evidence="3">
    <location>
        <begin position="707"/>
        <end position="733"/>
    </location>
</feature>
<dbReference type="InterPro" id="IPR036390">
    <property type="entry name" value="WH_DNA-bd_sf"/>
</dbReference>
<feature type="compositionally biased region" description="Polar residues" evidence="3">
    <location>
        <begin position="377"/>
        <end position="391"/>
    </location>
</feature>
<feature type="compositionally biased region" description="Basic and acidic residues" evidence="3">
    <location>
        <begin position="707"/>
        <end position="720"/>
    </location>
</feature>
<gene>
    <name evidence="5" type="ORF">GGP41_004124</name>
</gene>
<feature type="compositionally biased region" description="Polar residues" evidence="3">
    <location>
        <begin position="15"/>
        <end position="28"/>
    </location>
</feature>
<protein>
    <recommendedName>
        <fullName evidence="4">HTH La-type RNA-binding domain-containing protein</fullName>
    </recommendedName>
</protein>
<evidence type="ECO:0000256" key="2">
    <source>
        <dbReference type="PROSITE-ProRule" id="PRU00332"/>
    </source>
</evidence>